<proteinExistence type="predicted"/>
<protein>
    <submittedName>
        <fullName evidence="2">Uncharacterized protein</fullName>
    </submittedName>
</protein>
<reference evidence="2 3" key="1">
    <citation type="submission" date="2020-08" db="EMBL/GenBank/DDBJ databases">
        <title>Genomic Encyclopedia of Type Strains, Phase IV (KMG-IV): sequencing the most valuable type-strain genomes for metagenomic binning, comparative biology and taxonomic classification.</title>
        <authorList>
            <person name="Goeker M."/>
        </authorList>
    </citation>
    <scope>NUCLEOTIDE SEQUENCE [LARGE SCALE GENOMIC DNA]</scope>
    <source>
        <strain evidence="2 3">DSM 26723</strain>
    </source>
</reference>
<evidence type="ECO:0000313" key="2">
    <source>
        <dbReference type="EMBL" id="MBB6094826.1"/>
    </source>
</evidence>
<feature type="region of interest" description="Disordered" evidence="1">
    <location>
        <begin position="1"/>
        <end position="21"/>
    </location>
</feature>
<dbReference type="AlphaFoldDB" id="A0A841HPN3"/>
<keyword evidence="3" id="KW-1185">Reference proteome</keyword>
<dbReference type="EMBL" id="JACHHZ010000004">
    <property type="protein sequence ID" value="MBB6094826.1"/>
    <property type="molecule type" value="Genomic_DNA"/>
</dbReference>
<comment type="caution">
    <text evidence="2">The sequence shown here is derived from an EMBL/GenBank/DDBJ whole genome shotgun (WGS) entry which is preliminary data.</text>
</comment>
<accession>A0A841HPN3</accession>
<evidence type="ECO:0000256" key="1">
    <source>
        <dbReference type="SAM" id="MobiDB-lite"/>
    </source>
</evidence>
<name>A0A841HPN3_9GAMM</name>
<organism evidence="2 3">
    <name type="scientific">Povalibacter uvarum</name>
    <dbReference type="NCBI Taxonomy" id="732238"/>
    <lineage>
        <taxon>Bacteria</taxon>
        <taxon>Pseudomonadati</taxon>
        <taxon>Pseudomonadota</taxon>
        <taxon>Gammaproteobacteria</taxon>
        <taxon>Steroidobacterales</taxon>
        <taxon>Steroidobacteraceae</taxon>
        <taxon>Povalibacter</taxon>
    </lineage>
</organism>
<sequence>MTRLAKPEKKAGKGNERREIYAKAQIKANSYKGQ</sequence>
<evidence type="ECO:0000313" key="3">
    <source>
        <dbReference type="Proteomes" id="UP000588068"/>
    </source>
</evidence>
<gene>
    <name evidence="2" type="ORF">HNQ60_003713</name>
</gene>
<dbReference type="Proteomes" id="UP000588068">
    <property type="component" value="Unassembled WGS sequence"/>
</dbReference>